<reference evidence="1 2" key="1">
    <citation type="journal article" date="2016" name="Mol. Biol. Evol.">
        <title>Comparative Genomics of Early-Diverging Mushroom-Forming Fungi Provides Insights into the Origins of Lignocellulose Decay Capabilities.</title>
        <authorList>
            <person name="Nagy L.G."/>
            <person name="Riley R."/>
            <person name="Tritt A."/>
            <person name="Adam C."/>
            <person name="Daum C."/>
            <person name="Floudas D."/>
            <person name="Sun H."/>
            <person name="Yadav J.S."/>
            <person name="Pangilinan J."/>
            <person name="Larsson K.H."/>
            <person name="Matsuura K."/>
            <person name="Barry K."/>
            <person name="Labutti K."/>
            <person name="Kuo R."/>
            <person name="Ohm R.A."/>
            <person name="Bhattacharya S.S."/>
            <person name="Shirouzu T."/>
            <person name="Yoshinaga Y."/>
            <person name="Martin F.M."/>
            <person name="Grigoriev I.V."/>
            <person name="Hibbett D.S."/>
        </authorList>
    </citation>
    <scope>NUCLEOTIDE SEQUENCE [LARGE SCALE GENOMIC DNA]</scope>
    <source>
        <strain evidence="1 2">HHB9708</strain>
    </source>
</reference>
<dbReference type="Proteomes" id="UP000076722">
    <property type="component" value="Unassembled WGS sequence"/>
</dbReference>
<organism evidence="1 2">
    <name type="scientific">Sistotremastrum niveocremeum HHB9708</name>
    <dbReference type="NCBI Taxonomy" id="1314777"/>
    <lineage>
        <taxon>Eukaryota</taxon>
        <taxon>Fungi</taxon>
        <taxon>Dikarya</taxon>
        <taxon>Basidiomycota</taxon>
        <taxon>Agaricomycotina</taxon>
        <taxon>Agaricomycetes</taxon>
        <taxon>Sistotremastrales</taxon>
        <taxon>Sistotremastraceae</taxon>
        <taxon>Sertulicium</taxon>
        <taxon>Sertulicium niveocremeum</taxon>
    </lineage>
</organism>
<sequence length="78" mass="7942">MALGPEPLTALLLASTGSPPDSCHQSTGSLSIKISPGGRPRFNPDVILLDLASSALEVLALSQLSAPGLRLTQHGRAA</sequence>
<evidence type="ECO:0000313" key="1">
    <source>
        <dbReference type="EMBL" id="KZS98132.1"/>
    </source>
</evidence>
<evidence type="ECO:0000313" key="2">
    <source>
        <dbReference type="Proteomes" id="UP000076722"/>
    </source>
</evidence>
<name>A0A164ZVN9_9AGAM</name>
<proteinExistence type="predicted"/>
<protein>
    <submittedName>
        <fullName evidence="1">Uncharacterized protein</fullName>
    </submittedName>
</protein>
<dbReference type="EMBL" id="KV419395">
    <property type="protein sequence ID" value="KZS98132.1"/>
    <property type="molecule type" value="Genomic_DNA"/>
</dbReference>
<accession>A0A164ZVN9</accession>
<gene>
    <name evidence="1" type="ORF">SISNIDRAFT_448275</name>
</gene>
<keyword evidence="2" id="KW-1185">Reference proteome</keyword>
<dbReference type="AlphaFoldDB" id="A0A164ZVN9"/>